<dbReference type="Proteomes" id="UP000807716">
    <property type="component" value="Unassembled WGS sequence"/>
</dbReference>
<dbReference type="PANTHER" id="PTHR47966:SF6">
    <property type="entry name" value="PEPTIDASE A1 DOMAIN-CONTAINING PROTEIN"/>
    <property type="match status" value="1"/>
</dbReference>
<keyword evidence="8" id="KW-1185">Reference proteome</keyword>
<dbReference type="InterPro" id="IPR001461">
    <property type="entry name" value="Aspartic_peptidase_A1"/>
</dbReference>
<feature type="signal peptide" evidence="5">
    <location>
        <begin position="1"/>
        <end position="17"/>
    </location>
</feature>
<dbReference type="Pfam" id="PF00026">
    <property type="entry name" value="Asp"/>
    <property type="match status" value="1"/>
</dbReference>
<dbReference type="PROSITE" id="PS00141">
    <property type="entry name" value="ASP_PROTEASE"/>
    <property type="match status" value="2"/>
</dbReference>
<sequence>MKHLSLILVVAVHVACAGTAKIPLESHSNTAWTFSLSIGSPPELFNVIVDTGSPDLFIPGPDCPTCAGHKPYYPQNSTSAVKLDQPFEITFDDDSKVQGAAYLETVTIGDFKAENQAIGVATQYSTTMAPDQFPADGLLGLAFESLSTLKASPLVKTLFSQGQLDEQVFSLKLASYDSELFLGGANRGLFTGEITYTPVVNATYWTVTLDSIDVNQKSVFSDRKAIIDSGSSLIVLSPSDAKAFFGNIPGARPSSVAGEGFYAYPCNSPPTVSLTFNGRSFDITPDNLNLGVEYAGGDYCVAGIRGGKSDEEAILVGAPFMMSVYTVFDFGNEQVGFASLV</sequence>
<dbReference type="CDD" id="cd05471">
    <property type="entry name" value="pepsin_like"/>
    <property type="match status" value="1"/>
</dbReference>
<name>A0A9P6UCG7_9FUNG</name>
<dbReference type="OrthoDB" id="15189at2759"/>
<keyword evidence="4" id="KW-0378">Hydrolase</keyword>
<dbReference type="GO" id="GO:0006508">
    <property type="term" value="P:proteolysis"/>
    <property type="evidence" value="ECO:0007669"/>
    <property type="project" value="UniProtKB-KW"/>
</dbReference>
<dbReference type="GO" id="GO:0004190">
    <property type="term" value="F:aspartic-type endopeptidase activity"/>
    <property type="evidence" value="ECO:0007669"/>
    <property type="project" value="UniProtKB-KW"/>
</dbReference>
<evidence type="ECO:0000259" key="6">
    <source>
        <dbReference type="PROSITE" id="PS51767"/>
    </source>
</evidence>
<dbReference type="PROSITE" id="PS51767">
    <property type="entry name" value="PEPTIDASE_A1"/>
    <property type="match status" value="1"/>
</dbReference>
<dbReference type="InterPro" id="IPR034164">
    <property type="entry name" value="Pepsin-like_dom"/>
</dbReference>
<comment type="caution">
    <text evidence="7">The sequence shown here is derived from an EMBL/GenBank/DDBJ whole genome shotgun (WGS) entry which is preliminary data.</text>
</comment>
<evidence type="ECO:0000256" key="5">
    <source>
        <dbReference type="SAM" id="SignalP"/>
    </source>
</evidence>
<evidence type="ECO:0000256" key="1">
    <source>
        <dbReference type="ARBA" id="ARBA00007447"/>
    </source>
</evidence>
<evidence type="ECO:0000256" key="4">
    <source>
        <dbReference type="RuleBase" id="RU000454"/>
    </source>
</evidence>
<dbReference type="InterPro" id="IPR001969">
    <property type="entry name" value="Aspartic_peptidase_AS"/>
</dbReference>
<accession>A0A9P6UCG7</accession>
<gene>
    <name evidence="7" type="ORF">DFQ27_004972</name>
</gene>
<dbReference type="InterPro" id="IPR033121">
    <property type="entry name" value="PEPTIDASE_A1"/>
</dbReference>
<dbReference type="AlphaFoldDB" id="A0A9P6UCG7"/>
<dbReference type="PRINTS" id="PR00792">
    <property type="entry name" value="PEPSIN"/>
</dbReference>
<reference evidence="7" key="1">
    <citation type="journal article" date="2020" name="Fungal Divers.">
        <title>Resolving the Mortierellaceae phylogeny through synthesis of multi-gene phylogenetics and phylogenomics.</title>
        <authorList>
            <person name="Vandepol N."/>
            <person name="Liber J."/>
            <person name="Desiro A."/>
            <person name="Na H."/>
            <person name="Kennedy M."/>
            <person name="Barry K."/>
            <person name="Grigoriev I.V."/>
            <person name="Miller A.N."/>
            <person name="O'Donnell K."/>
            <person name="Stajich J.E."/>
            <person name="Bonito G."/>
        </authorList>
    </citation>
    <scope>NUCLEOTIDE SEQUENCE</scope>
    <source>
        <strain evidence="7">BC1065</strain>
    </source>
</reference>
<feature type="active site" evidence="3">
    <location>
        <position position="50"/>
    </location>
</feature>
<comment type="similarity">
    <text evidence="1 4">Belongs to the peptidase A1 family.</text>
</comment>
<dbReference type="Gene3D" id="2.40.70.10">
    <property type="entry name" value="Acid Proteases"/>
    <property type="match status" value="2"/>
</dbReference>
<keyword evidence="5" id="KW-0732">Signal</keyword>
<keyword evidence="2 4" id="KW-0064">Aspartyl protease</keyword>
<dbReference type="SUPFAM" id="SSF50630">
    <property type="entry name" value="Acid proteases"/>
    <property type="match status" value="1"/>
</dbReference>
<dbReference type="PANTHER" id="PTHR47966">
    <property type="entry name" value="BETA-SITE APP-CLEAVING ENZYME, ISOFORM A-RELATED"/>
    <property type="match status" value="1"/>
</dbReference>
<keyword evidence="4" id="KW-0645">Protease</keyword>
<feature type="chain" id="PRO_5040208468" description="Peptidase A1 domain-containing protein" evidence="5">
    <location>
        <begin position="18"/>
        <end position="341"/>
    </location>
</feature>
<evidence type="ECO:0000313" key="8">
    <source>
        <dbReference type="Proteomes" id="UP000807716"/>
    </source>
</evidence>
<evidence type="ECO:0000256" key="2">
    <source>
        <dbReference type="ARBA" id="ARBA00022750"/>
    </source>
</evidence>
<evidence type="ECO:0000256" key="3">
    <source>
        <dbReference type="PIRSR" id="PIRSR601461-1"/>
    </source>
</evidence>
<protein>
    <recommendedName>
        <fullName evidence="6">Peptidase A1 domain-containing protein</fullName>
    </recommendedName>
</protein>
<proteinExistence type="inferred from homology"/>
<organism evidence="7 8">
    <name type="scientific">Actinomortierella ambigua</name>
    <dbReference type="NCBI Taxonomy" id="1343610"/>
    <lineage>
        <taxon>Eukaryota</taxon>
        <taxon>Fungi</taxon>
        <taxon>Fungi incertae sedis</taxon>
        <taxon>Mucoromycota</taxon>
        <taxon>Mortierellomycotina</taxon>
        <taxon>Mortierellomycetes</taxon>
        <taxon>Mortierellales</taxon>
        <taxon>Mortierellaceae</taxon>
        <taxon>Actinomortierella</taxon>
    </lineage>
</organism>
<feature type="active site" evidence="3">
    <location>
        <position position="228"/>
    </location>
</feature>
<feature type="domain" description="Peptidase A1" evidence="6">
    <location>
        <begin position="32"/>
        <end position="338"/>
    </location>
</feature>
<dbReference type="InterPro" id="IPR021109">
    <property type="entry name" value="Peptidase_aspartic_dom_sf"/>
</dbReference>
<dbReference type="EMBL" id="JAAAJB010000035">
    <property type="protein sequence ID" value="KAG0269040.1"/>
    <property type="molecule type" value="Genomic_DNA"/>
</dbReference>
<evidence type="ECO:0000313" key="7">
    <source>
        <dbReference type="EMBL" id="KAG0269040.1"/>
    </source>
</evidence>